<dbReference type="InterPro" id="IPR013197">
    <property type="entry name" value="RNA_pol_III_RPC82-rel_HTH"/>
</dbReference>
<accession>A0A6A5WWI5</accession>
<evidence type="ECO:0000259" key="10">
    <source>
        <dbReference type="Pfam" id="PF05645"/>
    </source>
</evidence>
<evidence type="ECO:0000313" key="14">
    <source>
        <dbReference type="Proteomes" id="UP000799779"/>
    </source>
</evidence>
<dbReference type="Gene3D" id="1.10.10.10">
    <property type="entry name" value="Winged helix-like DNA-binding domain superfamily/Winged helix DNA-binding domain"/>
    <property type="match status" value="2"/>
</dbReference>
<evidence type="ECO:0000256" key="8">
    <source>
        <dbReference type="RuleBase" id="RU367076"/>
    </source>
</evidence>
<dbReference type="Pfam" id="PF22536">
    <property type="entry name" value="WHD_POLR3C"/>
    <property type="match status" value="1"/>
</dbReference>
<reference evidence="13" key="1">
    <citation type="journal article" date="2020" name="Stud. Mycol.">
        <title>101 Dothideomycetes genomes: a test case for predicting lifestyles and emergence of pathogens.</title>
        <authorList>
            <person name="Haridas S."/>
            <person name="Albert R."/>
            <person name="Binder M."/>
            <person name="Bloem J."/>
            <person name="Labutti K."/>
            <person name="Salamov A."/>
            <person name="Andreopoulos B."/>
            <person name="Baker S."/>
            <person name="Barry K."/>
            <person name="Bills G."/>
            <person name="Bluhm B."/>
            <person name="Cannon C."/>
            <person name="Castanera R."/>
            <person name="Culley D."/>
            <person name="Daum C."/>
            <person name="Ezra D."/>
            <person name="Gonzalez J."/>
            <person name="Henrissat B."/>
            <person name="Kuo A."/>
            <person name="Liang C."/>
            <person name="Lipzen A."/>
            <person name="Lutzoni F."/>
            <person name="Magnuson J."/>
            <person name="Mondo S."/>
            <person name="Nolan M."/>
            <person name="Ohm R."/>
            <person name="Pangilinan J."/>
            <person name="Park H.-J."/>
            <person name="Ramirez L."/>
            <person name="Alfaro M."/>
            <person name="Sun H."/>
            <person name="Tritt A."/>
            <person name="Yoshinaga Y."/>
            <person name="Zwiers L.-H."/>
            <person name="Turgeon B."/>
            <person name="Goodwin S."/>
            <person name="Spatafora J."/>
            <person name="Crous P."/>
            <person name="Grigoriev I."/>
        </authorList>
    </citation>
    <scope>NUCLEOTIDE SEQUENCE</scope>
    <source>
        <strain evidence="13">CBS 123094</strain>
    </source>
</reference>
<evidence type="ECO:0000256" key="9">
    <source>
        <dbReference type="SAM" id="MobiDB-lite"/>
    </source>
</evidence>
<evidence type="ECO:0000256" key="5">
    <source>
        <dbReference type="ARBA" id="ARBA00023163"/>
    </source>
</evidence>
<keyword evidence="5 8" id="KW-0804">Transcription</keyword>
<evidence type="ECO:0000259" key="11">
    <source>
        <dbReference type="Pfam" id="PF08221"/>
    </source>
</evidence>
<proteinExistence type="inferred from homology"/>
<dbReference type="GO" id="GO:0006351">
    <property type="term" value="P:DNA-templated transcription"/>
    <property type="evidence" value="ECO:0007669"/>
    <property type="project" value="InterPro"/>
</dbReference>
<comment type="function">
    <text evidence="7 8">DNA-dependent RNA polymerase catalyzes the transcription of DNA into RNA using the four ribonucleoside triphosphates as substrates. Specific core component of RNA polymerase III which synthesizes small RNAs, such as 5S rRNA and tRNAs.</text>
</comment>
<evidence type="ECO:0000259" key="12">
    <source>
        <dbReference type="Pfam" id="PF22536"/>
    </source>
</evidence>
<feature type="domain" description="RNA polymerase III subunit RPC82-related helix-turn-helix" evidence="11">
    <location>
        <begin position="14"/>
        <end position="71"/>
    </location>
</feature>
<feature type="compositionally biased region" description="Polar residues" evidence="9">
    <location>
        <begin position="191"/>
        <end position="207"/>
    </location>
</feature>
<feature type="region of interest" description="Disordered" evidence="9">
    <location>
        <begin position="191"/>
        <end position="233"/>
    </location>
</feature>
<evidence type="ECO:0000256" key="7">
    <source>
        <dbReference type="ARBA" id="ARBA00025127"/>
    </source>
</evidence>
<feature type="domain" description="DNA-directed RNA polymerase III subunit RPC3 winged-helix" evidence="12">
    <location>
        <begin position="541"/>
        <end position="611"/>
    </location>
</feature>
<evidence type="ECO:0000256" key="6">
    <source>
        <dbReference type="ARBA" id="ARBA00023242"/>
    </source>
</evidence>
<organism evidence="13 14">
    <name type="scientific">Amniculicola lignicola CBS 123094</name>
    <dbReference type="NCBI Taxonomy" id="1392246"/>
    <lineage>
        <taxon>Eukaryota</taxon>
        <taxon>Fungi</taxon>
        <taxon>Dikarya</taxon>
        <taxon>Ascomycota</taxon>
        <taxon>Pezizomycotina</taxon>
        <taxon>Dothideomycetes</taxon>
        <taxon>Pleosporomycetidae</taxon>
        <taxon>Pleosporales</taxon>
        <taxon>Amniculicolaceae</taxon>
        <taxon>Amniculicola</taxon>
    </lineage>
</organism>
<comment type="similarity">
    <text evidence="2 8">Belongs to the RNA polymerase beta chain family.</text>
</comment>
<dbReference type="InterPro" id="IPR039748">
    <property type="entry name" value="RPC3"/>
</dbReference>
<dbReference type="GO" id="GO:0005666">
    <property type="term" value="C:RNA polymerase III complex"/>
    <property type="evidence" value="ECO:0007669"/>
    <property type="project" value="UniProtKB-UniRule"/>
</dbReference>
<keyword evidence="4 8" id="KW-0240">DNA-directed RNA polymerase</keyword>
<comment type="subcellular location">
    <subcellularLocation>
        <location evidence="1 8">Nucleus</location>
    </subcellularLocation>
</comment>
<dbReference type="OrthoDB" id="272392at2759"/>
<evidence type="ECO:0000313" key="13">
    <source>
        <dbReference type="EMBL" id="KAF2006110.1"/>
    </source>
</evidence>
<dbReference type="Pfam" id="PF05645">
    <property type="entry name" value="RNA_pol_Rpc82"/>
    <property type="match status" value="1"/>
</dbReference>
<dbReference type="PANTHER" id="PTHR12949">
    <property type="entry name" value="RNA POLYMERASE III DNA DIRECTED -RELATED"/>
    <property type="match status" value="1"/>
</dbReference>
<keyword evidence="6 8" id="KW-0539">Nucleus</keyword>
<dbReference type="AlphaFoldDB" id="A0A6A5WWI5"/>
<dbReference type="InterPro" id="IPR008806">
    <property type="entry name" value="RNA_pol_III_Rpc82_C"/>
</dbReference>
<evidence type="ECO:0000256" key="1">
    <source>
        <dbReference type="ARBA" id="ARBA00004123"/>
    </source>
</evidence>
<sequence>MSYSQRESPILGTLCERLVQDQYGELAARVFSIFARYGRQTLAALTRASYLNGRQIKHGLVVLIQQHLIFHSSADPRATSYEVDWAQAYALVRYGKISVLVENRMGKEAANVVSNLLSLGHTRVADLKEAYFPSHKASAANGEANGLANGAVAGPKANGVKLNGTTPKTNGAVEIPSELDDAKLAVATLTNGDAPTENGTANGTPEMNGNKKRPISEATKSNGIESKEAKTSQEAQMVDGANEIKSVDDLERVLERLIDRGWVVQVDETHYLSPGDAHILAREQVMDESYQGSLPSGTKAKEMMNQQILERKREIRDDALKKPHFVASKRAAPDNSPPQANKRTKLNNGETAIAIPGMVPAQPTSQSQDRIVLRVNLEKVAVAMRTDALVRLVEQRLGHVTAECYKIMLYHLERHIPRCWDELEGEIVPFNADLTDPRFRTTSQNVAKKLDRKIDVFEGLDPATVVKEVGRNSKVDSKNRVHPPLHPHKISLDIKAKIVDKHINMLAEDPLRFVTWVSRNGVNEWTVQFDEISKAFVQAEIEKTIEARKGPLGVKLVRALKKKGKLDERQTSIAMMMSATEIRGVVNDLAVQGYVQTQEIPKVDRREAKLTMIYTWYDIQRAREKLLHDTYKGMVRILQRLEFESKQRETLLRKAERSDVVGNETKWLSKFELEKLKEWRDIEEKLLLQLEREDEVVAVVRDFVRPMLSI</sequence>
<evidence type="ECO:0000256" key="4">
    <source>
        <dbReference type="ARBA" id="ARBA00022478"/>
    </source>
</evidence>
<feature type="domain" description="RNA polymerase III Rpc82 C -terminal" evidence="10">
    <location>
        <begin position="254"/>
        <end position="534"/>
    </location>
</feature>
<protein>
    <recommendedName>
        <fullName evidence="8">DNA-directed RNA polymerase III subunit RPC3</fullName>
        <shortName evidence="8">RNA polymerase III subunit C3</shortName>
    </recommendedName>
</protein>
<dbReference type="InterPro" id="IPR036388">
    <property type="entry name" value="WH-like_DNA-bd_sf"/>
</dbReference>
<dbReference type="EMBL" id="ML977560">
    <property type="protein sequence ID" value="KAF2006110.1"/>
    <property type="molecule type" value="Genomic_DNA"/>
</dbReference>
<dbReference type="Proteomes" id="UP000799779">
    <property type="component" value="Unassembled WGS sequence"/>
</dbReference>
<dbReference type="Pfam" id="PF08221">
    <property type="entry name" value="HTH_9"/>
    <property type="match status" value="1"/>
</dbReference>
<comment type="subunit">
    <text evidence="3 8">Component of the RNA polymerase III (Pol III) complex consisting of 17 subunits.</text>
</comment>
<name>A0A6A5WWI5_9PLEO</name>
<dbReference type="PANTHER" id="PTHR12949:SF0">
    <property type="entry name" value="DNA-DIRECTED RNA POLYMERASE III SUBUNIT RPC3"/>
    <property type="match status" value="1"/>
</dbReference>
<keyword evidence="14" id="KW-1185">Reference proteome</keyword>
<dbReference type="InterPro" id="IPR055207">
    <property type="entry name" value="POLR3C_WHD"/>
</dbReference>
<evidence type="ECO:0000256" key="2">
    <source>
        <dbReference type="ARBA" id="ARBA00006835"/>
    </source>
</evidence>
<dbReference type="GO" id="GO:0003697">
    <property type="term" value="F:single-stranded DNA binding"/>
    <property type="evidence" value="ECO:0007669"/>
    <property type="project" value="UniProtKB-UniRule"/>
</dbReference>
<evidence type="ECO:0000256" key="3">
    <source>
        <dbReference type="ARBA" id="ARBA00011206"/>
    </source>
</evidence>
<gene>
    <name evidence="13" type="ORF">P154DRAFT_481793</name>
</gene>